<dbReference type="SMART" id="SM00360">
    <property type="entry name" value="RRM"/>
    <property type="match status" value="3"/>
</dbReference>
<feature type="compositionally biased region" description="Basic and acidic residues" evidence="5">
    <location>
        <begin position="57"/>
        <end position="67"/>
    </location>
</feature>
<comment type="caution">
    <text evidence="7">The sequence shown here is derived from an EMBL/GenBank/DDBJ whole genome shotgun (WGS) entry which is preliminary data.</text>
</comment>
<evidence type="ECO:0000256" key="3">
    <source>
        <dbReference type="ARBA" id="ARBA00023187"/>
    </source>
</evidence>
<evidence type="ECO:0000313" key="8">
    <source>
        <dbReference type="Proteomes" id="UP001190700"/>
    </source>
</evidence>
<sequence length="526" mass="56761">MADEGDGRTEEETKLADFENDYEKRERSPDRGLDRGRDERDRDRDRDGDKHRRRSRDRGDRDRDRDRHKSSRRRSRSRDRHRSSRRRSRSRSRSRGRKSQFDAPPSANTALLLQQQQQQQQVLAQQLLMQQMAQIHGQPNLALSSGKKQREVYVGNLTVGLVQAQMLRELCNGALAPLCPDAATNPPVVNVSMDSEGKFAFVEMRTEELATAALHLDKVELCGRNINVGRPKGYIDPALTGGLAAGAAPGMGGPPLGMTGGVPQGTPGIQQLGGMGSSITGALVQASALATTASGITGAPPGGANALLGMLGGQTSAATVYLCLQNIVTAAELLDAEERAEIAEDVKEECAKLGAVVSVCVPTPPQEAIDKGEAGRVYVHFQEQAGAIAAQRSLNNRTFSGNKVVAQFVPQEDFIASDAGEWVDPPPPPAPAEGVIKLRGLPFTASKQDIVLFFQGNGLQESGVKIIMGMDGRPTGEAYAVFEGAGVDIRGALAKDRQMLGNRYVELFLSSKDELDRRQLSGTMMI</sequence>
<dbReference type="Proteomes" id="UP001190700">
    <property type="component" value="Unassembled WGS sequence"/>
</dbReference>
<dbReference type="GO" id="GO:0006397">
    <property type="term" value="P:mRNA processing"/>
    <property type="evidence" value="ECO:0007669"/>
    <property type="project" value="UniProtKB-KW"/>
</dbReference>
<evidence type="ECO:0000256" key="5">
    <source>
        <dbReference type="SAM" id="MobiDB-lite"/>
    </source>
</evidence>
<dbReference type="Gene3D" id="3.30.70.330">
    <property type="match status" value="3"/>
</dbReference>
<feature type="compositionally biased region" description="Basic and acidic residues" evidence="5">
    <location>
        <begin position="1"/>
        <end position="50"/>
    </location>
</feature>
<dbReference type="AlphaFoldDB" id="A0AAE0BF39"/>
<keyword evidence="2 4" id="KW-0694">RNA-binding</keyword>
<evidence type="ECO:0000256" key="4">
    <source>
        <dbReference type="PROSITE-ProRule" id="PRU00176"/>
    </source>
</evidence>
<evidence type="ECO:0000256" key="2">
    <source>
        <dbReference type="ARBA" id="ARBA00022884"/>
    </source>
</evidence>
<evidence type="ECO:0000313" key="7">
    <source>
        <dbReference type="EMBL" id="KAK3234828.1"/>
    </source>
</evidence>
<feature type="region of interest" description="Disordered" evidence="5">
    <location>
        <begin position="1"/>
        <end position="105"/>
    </location>
</feature>
<dbReference type="FunFam" id="3.30.70.330:FF:000097">
    <property type="entry name" value="U2 snRNP auxiliary factor large subunit"/>
    <property type="match status" value="1"/>
</dbReference>
<dbReference type="PANTHER" id="PTHR23139">
    <property type="entry name" value="RNA-BINDING PROTEIN"/>
    <property type="match status" value="1"/>
</dbReference>
<dbReference type="CDD" id="cd12232">
    <property type="entry name" value="RRM3_U2AF65"/>
    <property type="match status" value="1"/>
</dbReference>
<feature type="compositionally biased region" description="Basic residues" evidence="5">
    <location>
        <begin position="68"/>
        <end position="98"/>
    </location>
</feature>
<dbReference type="SUPFAM" id="SSF54928">
    <property type="entry name" value="RNA-binding domain, RBD"/>
    <property type="match status" value="3"/>
</dbReference>
<protein>
    <recommendedName>
        <fullName evidence="6">RRM domain-containing protein</fullName>
    </recommendedName>
</protein>
<evidence type="ECO:0000256" key="1">
    <source>
        <dbReference type="ARBA" id="ARBA00022664"/>
    </source>
</evidence>
<proteinExistence type="predicted"/>
<gene>
    <name evidence="7" type="ORF">CYMTET_54935</name>
</gene>
<dbReference type="GO" id="GO:0003723">
    <property type="term" value="F:RNA binding"/>
    <property type="evidence" value="ECO:0007669"/>
    <property type="project" value="UniProtKB-UniRule"/>
</dbReference>
<feature type="domain" description="RRM" evidence="6">
    <location>
        <begin position="150"/>
        <end position="233"/>
    </location>
</feature>
<organism evidence="7 8">
    <name type="scientific">Cymbomonas tetramitiformis</name>
    <dbReference type="NCBI Taxonomy" id="36881"/>
    <lineage>
        <taxon>Eukaryota</taxon>
        <taxon>Viridiplantae</taxon>
        <taxon>Chlorophyta</taxon>
        <taxon>Pyramimonadophyceae</taxon>
        <taxon>Pyramimonadales</taxon>
        <taxon>Pyramimonadaceae</taxon>
        <taxon>Cymbomonas</taxon>
    </lineage>
</organism>
<accession>A0AAE0BF39</accession>
<keyword evidence="8" id="KW-1185">Reference proteome</keyword>
<dbReference type="EMBL" id="LGRX02035449">
    <property type="protein sequence ID" value="KAK3234828.1"/>
    <property type="molecule type" value="Genomic_DNA"/>
</dbReference>
<dbReference type="PROSITE" id="PS50102">
    <property type="entry name" value="RRM"/>
    <property type="match status" value="1"/>
</dbReference>
<keyword evidence="1" id="KW-0507">mRNA processing</keyword>
<dbReference type="InterPro" id="IPR000504">
    <property type="entry name" value="RRM_dom"/>
</dbReference>
<dbReference type="CDD" id="cd12254">
    <property type="entry name" value="RRM_hnRNPH_ESRPs_RBM12_like"/>
    <property type="match status" value="1"/>
</dbReference>
<reference evidence="7 8" key="1">
    <citation type="journal article" date="2015" name="Genome Biol. Evol.">
        <title>Comparative Genomics of a Bacterivorous Green Alga Reveals Evolutionary Causalities and Consequences of Phago-Mixotrophic Mode of Nutrition.</title>
        <authorList>
            <person name="Burns J.A."/>
            <person name="Paasch A."/>
            <person name="Narechania A."/>
            <person name="Kim E."/>
        </authorList>
    </citation>
    <scope>NUCLEOTIDE SEQUENCE [LARGE SCALE GENOMIC DNA]</scope>
    <source>
        <strain evidence="7 8">PLY_AMNH</strain>
    </source>
</reference>
<dbReference type="InterPro" id="IPR035979">
    <property type="entry name" value="RBD_domain_sf"/>
</dbReference>
<dbReference type="GO" id="GO:0008380">
    <property type="term" value="P:RNA splicing"/>
    <property type="evidence" value="ECO:0007669"/>
    <property type="project" value="UniProtKB-KW"/>
</dbReference>
<evidence type="ECO:0000259" key="6">
    <source>
        <dbReference type="PROSITE" id="PS50102"/>
    </source>
</evidence>
<keyword evidence="3" id="KW-0508">mRNA splicing</keyword>
<dbReference type="InterPro" id="IPR012677">
    <property type="entry name" value="Nucleotide-bd_a/b_plait_sf"/>
</dbReference>
<name>A0AAE0BF39_9CHLO</name>